<reference evidence="2 3" key="1">
    <citation type="submission" date="2016-07" db="EMBL/GenBank/DDBJ databases">
        <title>Pervasive Adenine N6-methylation of Active Genes in Fungi.</title>
        <authorList>
            <consortium name="DOE Joint Genome Institute"/>
            <person name="Mondo S.J."/>
            <person name="Dannebaum R.O."/>
            <person name="Kuo R.C."/>
            <person name="Labutti K."/>
            <person name="Haridas S."/>
            <person name="Kuo A."/>
            <person name="Salamov A."/>
            <person name="Ahrendt S.R."/>
            <person name="Lipzen A."/>
            <person name="Sullivan W."/>
            <person name="Andreopoulos W.B."/>
            <person name="Clum A."/>
            <person name="Lindquist E."/>
            <person name="Daum C."/>
            <person name="Ramamoorthy G.K."/>
            <person name="Gryganskyi A."/>
            <person name="Culley D."/>
            <person name="Magnuson J.K."/>
            <person name="James T.Y."/>
            <person name="O'Malley M.A."/>
            <person name="Stajich J.E."/>
            <person name="Spatafora J.W."/>
            <person name="Visel A."/>
            <person name="Grigoriev I.V."/>
        </authorList>
    </citation>
    <scope>NUCLEOTIDE SEQUENCE [LARGE SCALE GENOMIC DNA]</scope>
    <source>
        <strain evidence="2 3">CBS 931.73</strain>
    </source>
</reference>
<dbReference type="GO" id="GO:0004497">
    <property type="term" value="F:monooxygenase activity"/>
    <property type="evidence" value="ECO:0007669"/>
    <property type="project" value="InterPro"/>
</dbReference>
<dbReference type="GO" id="GO:0016705">
    <property type="term" value="F:oxidoreductase activity, acting on paired donors, with incorporation or reduction of molecular oxygen"/>
    <property type="evidence" value="ECO:0007669"/>
    <property type="project" value="InterPro"/>
</dbReference>
<dbReference type="PRINTS" id="PR00463">
    <property type="entry name" value="EP450I"/>
</dbReference>
<evidence type="ECO:0000313" key="3">
    <source>
        <dbReference type="Proteomes" id="UP000193498"/>
    </source>
</evidence>
<dbReference type="OrthoDB" id="1470350at2759"/>
<dbReference type="InParanoid" id="A0A1Y1ZD94"/>
<comment type="similarity">
    <text evidence="1">Belongs to the cytochrome P450 family.</text>
</comment>
<dbReference type="InterPro" id="IPR036396">
    <property type="entry name" value="Cyt_P450_sf"/>
</dbReference>
<protein>
    <submittedName>
        <fullName evidence="2">Cytochrome P450</fullName>
    </submittedName>
</protein>
<dbReference type="Gene3D" id="1.10.630.10">
    <property type="entry name" value="Cytochrome P450"/>
    <property type="match status" value="1"/>
</dbReference>
<dbReference type="PANTHER" id="PTHR24305:SF166">
    <property type="entry name" value="CYTOCHROME P450 12A4, MITOCHONDRIAL-RELATED"/>
    <property type="match status" value="1"/>
</dbReference>
<dbReference type="InterPro" id="IPR050121">
    <property type="entry name" value="Cytochrome_P450_monoxygenase"/>
</dbReference>
<dbReference type="SUPFAM" id="SSF48264">
    <property type="entry name" value="Cytochrome P450"/>
    <property type="match status" value="1"/>
</dbReference>
<dbReference type="GO" id="GO:0005506">
    <property type="term" value="F:iron ion binding"/>
    <property type="evidence" value="ECO:0007669"/>
    <property type="project" value="InterPro"/>
</dbReference>
<dbReference type="InterPro" id="IPR001128">
    <property type="entry name" value="Cyt_P450"/>
</dbReference>
<evidence type="ECO:0000313" key="2">
    <source>
        <dbReference type="EMBL" id="ORY08260.1"/>
    </source>
</evidence>
<accession>A0A1Y1ZD94</accession>
<name>A0A1Y1ZD94_9FUNG</name>
<sequence>MLRHGTMHKACFRDRHRGYPYDPSTILWEDLRAYRSKHISSYQRGAVEKASSYLIPNDVTTENEIQCATKAPYEVQRDFELYSLEILGDFAFGYQFNLVNGHEMMGSKEQDLMNAIHILFKDITKRMVTGDLLEKIVGRSGQIDWALNFIDELIEDVQKKYFALTSSKENEDSPEVLAASKNVVALISNSREKLTSQEVRDEMIGILFGYATTAATLAWAMKFISHNQRIQSKLQEEIFQVVGKTGNPSYDDIQPGSMPYLDSVFKEIMRMTFTVNAFGRTVTQDTVLNGMRIPQGTSVMVPTSVLHYDEEFWDNPNEIIPERWLDSIDEDGGFRESKASEALRKGAYLPFGKDFGFAYYGLI</sequence>
<evidence type="ECO:0000256" key="1">
    <source>
        <dbReference type="ARBA" id="ARBA00010617"/>
    </source>
</evidence>
<dbReference type="PANTHER" id="PTHR24305">
    <property type="entry name" value="CYTOCHROME P450"/>
    <property type="match status" value="1"/>
</dbReference>
<organism evidence="2 3">
    <name type="scientific">Basidiobolus meristosporus CBS 931.73</name>
    <dbReference type="NCBI Taxonomy" id="1314790"/>
    <lineage>
        <taxon>Eukaryota</taxon>
        <taxon>Fungi</taxon>
        <taxon>Fungi incertae sedis</taxon>
        <taxon>Zoopagomycota</taxon>
        <taxon>Entomophthoromycotina</taxon>
        <taxon>Basidiobolomycetes</taxon>
        <taxon>Basidiobolales</taxon>
        <taxon>Basidiobolaceae</taxon>
        <taxon>Basidiobolus</taxon>
    </lineage>
</organism>
<dbReference type="Proteomes" id="UP000193498">
    <property type="component" value="Unassembled WGS sequence"/>
</dbReference>
<dbReference type="GO" id="GO:0020037">
    <property type="term" value="F:heme binding"/>
    <property type="evidence" value="ECO:0007669"/>
    <property type="project" value="InterPro"/>
</dbReference>
<keyword evidence="3" id="KW-1185">Reference proteome</keyword>
<proteinExistence type="inferred from homology"/>
<dbReference type="InterPro" id="IPR002401">
    <property type="entry name" value="Cyt_P450_E_grp-I"/>
</dbReference>
<dbReference type="Pfam" id="PF00067">
    <property type="entry name" value="p450"/>
    <property type="match status" value="1"/>
</dbReference>
<comment type="caution">
    <text evidence="2">The sequence shown here is derived from an EMBL/GenBank/DDBJ whole genome shotgun (WGS) entry which is preliminary data.</text>
</comment>
<dbReference type="EMBL" id="MCFE01000002">
    <property type="protein sequence ID" value="ORY08260.1"/>
    <property type="molecule type" value="Genomic_DNA"/>
</dbReference>
<gene>
    <name evidence="2" type="ORF">K493DRAFT_295054</name>
</gene>
<dbReference type="AlphaFoldDB" id="A0A1Y1ZD94"/>
<dbReference type="STRING" id="1314790.A0A1Y1ZD94"/>